<keyword evidence="2" id="KW-0004">4Fe-4S</keyword>
<dbReference type="PANTHER" id="PTHR30352">
    <property type="entry name" value="PYRUVATE FORMATE-LYASE-ACTIVATING ENZYME"/>
    <property type="match status" value="1"/>
</dbReference>
<dbReference type="PANTHER" id="PTHR30352:SF13">
    <property type="entry name" value="GLYCYL-RADICAL ENZYME ACTIVATING ENZYME YJJW-RELATED"/>
    <property type="match status" value="1"/>
</dbReference>
<dbReference type="GO" id="GO:0046872">
    <property type="term" value="F:metal ion binding"/>
    <property type="evidence" value="ECO:0007669"/>
    <property type="project" value="UniProtKB-KW"/>
</dbReference>
<evidence type="ECO:0000259" key="7">
    <source>
        <dbReference type="PROSITE" id="PS51918"/>
    </source>
</evidence>
<dbReference type="SFLD" id="SFLDS00029">
    <property type="entry name" value="Radical_SAM"/>
    <property type="match status" value="1"/>
</dbReference>
<dbReference type="EMBL" id="PEYC01000050">
    <property type="protein sequence ID" value="PIS39928.1"/>
    <property type="molecule type" value="Genomic_DNA"/>
</dbReference>
<evidence type="ECO:0000313" key="9">
    <source>
        <dbReference type="Proteomes" id="UP000231472"/>
    </source>
</evidence>
<keyword evidence="4" id="KW-0479">Metal-binding</keyword>
<organism evidence="8 9">
    <name type="scientific">Candidatus Nealsonbacteria bacterium CG08_land_8_20_14_0_20_36_22</name>
    <dbReference type="NCBI Taxonomy" id="1974704"/>
    <lineage>
        <taxon>Bacteria</taxon>
        <taxon>Candidatus Nealsoniibacteriota</taxon>
    </lineage>
</organism>
<dbReference type="AlphaFoldDB" id="A0A2H0YN66"/>
<dbReference type="SUPFAM" id="SSF102114">
    <property type="entry name" value="Radical SAM enzymes"/>
    <property type="match status" value="1"/>
</dbReference>
<sequence>MMTIGGLQKLTLIDYPGKLAATVFLIGCDFRCPFCYSSELVLPEKIKKQSRIPEKEFFNFLRAKQGLLEGVVICGGEPCLNKDLPKFVKKIKKIGYAVKIDTNGSFPEMLRHLIDKKLIDYVALDIKAPKEKYEKVTGGRANVKYIERSISLLKENKIDYEFRTTVVPFLLEKEDILKIAKWIFPAPKYYLQNFRPEKTIDSKFEKIKPYAQEYLLEIQKAISPFFETCQIR</sequence>
<dbReference type="SFLD" id="SFLDG01094">
    <property type="entry name" value="Uncharacterised_Radical_SAM_Su"/>
    <property type="match status" value="1"/>
</dbReference>
<evidence type="ECO:0000256" key="4">
    <source>
        <dbReference type="ARBA" id="ARBA00022723"/>
    </source>
</evidence>
<feature type="domain" description="Radical SAM core" evidence="7">
    <location>
        <begin position="14"/>
        <end position="225"/>
    </location>
</feature>
<keyword evidence="6" id="KW-0411">Iron-sulfur</keyword>
<evidence type="ECO:0000256" key="1">
    <source>
        <dbReference type="ARBA" id="ARBA00001966"/>
    </source>
</evidence>
<dbReference type="CDD" id="cd01335">
    <property type="entry name" value="Radical_SAM"/>
    <property type="match status" value="1"/>
</dbReference>
<evidence type="ECO:0000313" key="8">
    <source>
        <dbReference type="EMBL" id="PIS39928.1"/>
    </source>
</evidence>
<dbReference type="Proteomes" id="UP000231472">
    <property type="component" value="Unassembled WGS sequence"/>
</dbReference>
<comment type="caution">
    <text evidence="8">The sequence shown here is derived from an EMBL/GenBank/DDBJ whole genome shotgun (WGS) entry which is preliminary data.</text>
</comment>
<keyword evidence="5" id="KW-0408">Iron</keyword>
<accession>A0A2H0YN66</accession>
<dbReference type="GO" id="GO:0003824">
    <property type="term" value="F:catalytic activity"/>
    <property type="evidence" value="ECO:0007669"/>
    <property type="project" value="InterPro"/>
</dbReference>
<dbReference type="Pfam" id="PF04055">
    <property type="entry name" value="Radical_SAM"/>
    <property type="match status" value="1"/>
</dbReference>
<dbReference type="InterPro" id="IPR058240">
    <property type="entry name" value="rSAM_sf"/>
</dbReference>
<evidence type="ECO:0000256" key="2">
    <source>
        <dbReference type="ARBA" id="ARBA00022485"/>
    </source>
</evidence>
<dbReference type="InterPro" id="IPR013785">
    <property type="entry name" value="Aldolase_TIM"/>
</dbReference>
<evidence type="ECO:0000256" key="3">
    <source>
        <dbReference type="ARBA" id="ARBA00022691"/>
    </source>
</evidence>
<gene>
    <name evidence="8" type="ORF">COT32_02480</name>
</gene>
<dbReference type="InterPro" id="IPR012840">
    <property type="entry name" value="NrdG2"/>
</dbReference>
<dbReference type="NCBIfam" id="TIGR02495">
    <property type="entry name" value="NrdG2"/>
    <property type="match status" value="1"/>
</dbReference>
<keyword evidence="3" id="KW-0949">S-adenosyl-L-methionine</keyword>
<reference evidence="9" key="1">
    <citation type="submission" date="2017-09" db="EMBL/GenBank/DDBJ databases">
        <title>Depth-based differentiation of microbial function through sediment-hosted aquifers and enrichment of novel symbionts in the deep terrestrial subsurface.</title>
        <authorList>
            <person name="Probst A.J."/>
            <person name="Ladd B."/>
            <person name="Jarett J.K."/>
            <person name="Geller-Mcgrath D.E."/>
            <person name="Sieber C.M.K."/>
            <person name="Emerson J.B."/>
            <person name="Anantharaman K."/>
            <person name="Thomas B.C."/>
            <person name="Malmstrom R."/>
            <person name="Stieglmeier M."/>
            <person name="Klingl A."/>
            <person name="Woyke T."/>
            <person name="Ryan C.M."/>
            <person name="Banfield J.F."/>
        </authorList>
    </citation>
    <scope>NUCLEOTIDE SEQUENCE [LARGE SCALE GENOMIC DNA]</scope>
</reference>
<name>A0A2H0YN66_9BACT</name>
<proteinExistence type="predicted"/>
<comment type="cofactor">
    <cofactor evidence="1">
        <name>[4Fe-4S] cluster</name>
        <dbReference type="ChEBI" id="CHEBI:49883"/>
    </cofactor>
</comment>
<dbReference type="GO" id="GO:0051539">
    <property type="term" value="F:4 iron, 4 sulfur cluster binding"/>
    <property type="evidence" value="ECO:0007669"/>
    <property type="project" value="UniProtKB-KW"/>
</dbReference>
<dbReference type="PROSITE" id="PS51918">
    <property type="entry name" value="RADICAL_SAM"/>
    <property type="match status" value="1"/>
</dbReference>
<evidence type="ECO:0000256" key="5">
    <source>
        <dbReference type="ARBA" id="ARBA00023004"/>
    </source>
</evidence>
<dbReference type="SFLD" id="SFLDG01067">
    <property type="entry name" value="SPASM/twitch_domain_containing"/>
    <property type="match status" value="1"/>
</dbReference>
<dbReference type="Gene3D" id="3.20.20.70">
    <property type="entry name" value="Aldolase class I"/>
    <property type="match status" value="1"/>
</dbReference>
<protein>
    <submittedName>
        <fullName evidence="8">Anaerobic ribonucleoside-triphosphate reductase activating protein</fullName>
    </submittedName>
</protein>
<dbReference type="InterPro" id="IPR007197">
    <property type="entry name" value="rSAM"/>
</dbReference>
<evidence type="ECO:0000256" key="6">
    <source>
        <dbReference type="ARBA" id="ARBA00023014"/>
    </source>
</evidence>
<dbReference type="InterPro" id="IPR034457">
    <property type="entry name" value="Organic_radical-activating"/>
</dbReference>